<dbReference type="AlphaFoldDB" id="A0A4Y8ZKR9"/>
<gene>
    <name evidence="4" type="ORF">E2493_19425</name>
</gene>
<dbReference type="GO" id="GO:0016787">
    <property type="term" value="F:hydrolase activity"/>
    <property type="evidence" value="ECO:0007669"/>
    <property type="project" value="InterPro"/>
</dbReference>
<keyword evidence="5" id="KW-1185">Reference proteome</keyword>
<feature type="region of interest" description="Disordered" evidence="1">
    <location>
        <begin position="18"/>
        <end position="48"/>
    </location>
</feature>
<dbReference type="EMBL" id="SPDV01000068">
    <property type="protein sequence ID" value="TFI56578.1"/>
    <property type="molecule type" value="Genomic_DNA"/>
</dbReference>
<reference evidence="4 5" key="1">
    <citation type="submission" date="2019-03" db="EMBL/GenBank/DDBJ databases">
        <title>Genome sequence of Sphingomonas sp. 17J27-24.</title>
        <authorList>
            <person name="Kim M."/>
            <person name="Maeng S."/>
            <person name="Sathiyaraj S."/>
        </authorList>
    </citation>
    <scope>NUCLEOTIDE SEQUENCE [LARGE SCALE GENOMIC DNA]</scope>
    <source>
        <strain evidence="4 5">17J27-24</strain>
    </source>
</reference>
<feature type="domain" description="3-keto-alpha-glucoside-1,2-lyase/3-keto-2-hydroxy-glucal hydratase" evidence="3">
    <location>
        <begin position="66"/>
        <end position="258"/>
    </location>
</feature>
<sequence length="260" mass="27739">MIIAAALALLAQATAAPATSPAAEAAKPRPEDTEQWTPVPPIVTPGPAVAVPPPSDAIVLLGANSGLNEWVSVNDGSPAAWLNDAGVMTVKKGTGNIQTRRRFTNYQLHLEWRIPVGIKGEGQGRGNSGLFLASTGGGDAGYELQIVDSFENKTYVNGQAASVYKQFAPRANAMRRPGEWQTYDVVWTAPTFAADGTLKTPAKLIAFHNGVFVQDVTLQGETTYVGKPAYKAHGPSPIKLQDHGDPSQPISFRNIWVREL</sequence>
<name>A0A4Y8ZKR9_9SPHN</name>
<organism evidence="4 5">
    <name type="scientific">Sphingomonas parva</name>
    <dbReference type="NCBI Taxonomy" id="2555898"/>
    <lineage>
        <taxon>Bacteria</taxon>
        <taxon>Pseudomonadati</taxon>
        <taxon>Pseudomonadota</taxon>
        <taxon>Alphaproteobacteria</taxon>
        <taxon>Sphingomonadales</taxon>
        <taxon>Sphingomonadaceae</taxon>
        <taxon>Sphingomonas</taxon>
    </lineage>
</organism>
<evidence type="ECO:0000256" key="2">
    <source>
        <dbReference type="SAM" id="SignalP"/>
    </source>
</evidence>
<protein>
    <submittedName>
        <fullName evidence="4">DUF1080 domain-containing protein</fullName>
    </submittedName>
</protein>
<feature type="chain" id="PRO_5021369117" evidence="2">
    <location>
        <begin position="19"/>
        <end position="260"/>
    </location>
</feature>
<comment type="caution">
    <text evidence="4">The sequence shown here is derived from an EMBL/GenBank/DDBJ whole genome shotgun (WGS) entry which is preliminary data.</text>
</comment>
<evidence type="ECO:0000259" key="3">
    <source>
        <dbReference type="Pfam" id="PF06439"/>
    </source>
</evidence>
<evidence type="ECO:0000256" key="1">
    <source>
        <dbReference type="SAM" id="MobiDB-lite"/>
    </source>
</evidence>
<dbReference type="Pfam" id="PF06439">
    <property type="entry name" value="3keto-disac_hyd"/>
    <property type="match status" value="1"/>
</dbReference>
<evidence type="ECO:0000313" key="4">
    <source>
        <dbReference type="EMBL" id="TFI56578.1"/>
    </source>
</evidence>
<proteinExistence type="predicted"/>
<keyword evidence="2" id="KW-0732">Signal</keyword>
<dbReference type="InterPro" id="IPR010496">
    <property type="entry name" value="AL/BT2_dom"/>
</dbReference>
<evidence type="ECO:0000313" key="5">
    <source>
        <dbReference type="Proteomes" id="UP000298213"/>
    </source>
</evidence>
<dbReference type="RefSeq" id="WP_135090202.1">
    <property type="nucleotide sequence ID" value="NZ_SPDV01000068.1"/>
</dbReference>
<feature type="compositionally biased region" description="Pro residues" evidence="1">
    <location>
        <begin position="38"/>
        <end position="48"/>
    </location>
</feature>
<accession>A0A4Y8ZKR9</accession>
<dbReference type="Gene3D" id="2.60.120.560">
    <property type="entry name" value="Exo-inulinase, domain 1"/>
    <property type="match status" value="1"/>
</dbReference>
<dbReference type="Proteomes" id="UP000298213">
    <property type="component" value="Unassembled WGS sequence"/>
</dbReference>
<feature type="signal peptide" evidence="2">
    <location>
        <begin position="1"/>
        <end position="18"/>
    </location>
</feature>
<dbReference type="OrthoDB" id="176168at2"/>